<evidence type="ECO:0000313" key="1">
    <source>
        <dbReference type="EMBL" id="AAS43513.1"/>
    </source>
</evidence>
<name>Q72ZQ6_BACC1</name>
<protein>
    <submittedName>
        <fullName evidence="1">Uncharacterized protein</fullName>
    </submittedName>
</protein>
<proteinExistence type="predicted"/>
<reference evidence="1 2" key="1">
    <citation type="journal article" date="2004" name="Nucleic Acids Res.">
        <title>The genome sequence of Bacillus cereus ATCC 10987 reveals metabolic adaptations and a large plasmid related to Bacillus anthracis pXO1.</title>
        <authorList>
            <person name="Rasko D.A."/>
            <person name="Ravel J."/>
            <person name="Okstad O.A."/>
            <person name="Helgason E."/>
            <person name="Cer R.Z."/>
            <person name="Jiang L."/>
            <person name="Shores K.A."/>
            <person name="Fouts D.E."/>
            <person name="Tourasse N.J."/>
            <person name="Angiuoli S.V."/>
            <person name="Kolonay J."/>
            <person name="Nelson W.C."/>
            <person name="Kolsto A.-B."/>
            <person name="Fraser C.M."/>
            <person name="Read T.D."/>
        </authorList>
    </citation>
    <scope>NUCLEOTIDE SEQUENCE [LARGE SCALE GENOMIC DNA]</scope>
    <source>
        <strain evidence="2">ATCC 10987 / NRS 248</strain>
    </source>
</reference>
<evidence type="ECO:0000313" key="2">
    <source>
        <dbReference type="Proteomes" id="UP000002527"/>
    </source>
</evidence>
<dbReference type="Proteomes" id="UP000002527">
    <property type="component" value="Chromosome"/>
</dbReference>
<dbReference type="EMBL" id="AE017194">
    <property type="protein sequence ID" value="AAS43513.1"/>
    <property type="molecule type" value="Genomic_DNA"/>
</dbReference>
<dbReference type="KEGG" id="bca:BCE_4612"/>
<sequence>MRGFNIWITLIRLCSQENEVLFSIFLITFV</sequence>
<dbReference type="AlphaFoldDB" id="Q72ZQ6"/>
<gene>
    <name evidence="1" type="ordered locus">BCE_4612</name>
</gene>
<organism evidence="1 2">
    <name type="scientific">Bacillus cereus (strain ATCC 10987 / NRS 248)</name>
    <dbReference type="NCBI Taxonomy" id="222523"/>
    <lineage>
        <taxon>Bacteria</taxon>
        <taxon>Bacillati</taxon>
        <taxon>Bacillota</taxon>
        <taxon>Bacilli</taxon>
        <taxon>Bacillales</taxon>
        <taxon>Bacillaceae</taxon>
        <taxon>Bacillus</taxon>
        <taxon>Bacillus cereus group</taxon>
    </lineage>
</organism>
<accession>Q72ZQ6</accession>
<dbReference type="HOGENOM" id="CLU_3401945_0_0_9"/>